<comment type="caution">
    <text evidence="17">The sequence shown here is derived from an EMBL/GenBank/DDBJ whole genome shotgun (WGS) entry which is preliminary data.</text>
</comment>
<dbReference type="Pfam" id="PF00593">
    <property type="entry name" value="TonB_dep_Rec_b-barrel"/>
    <property type="match status" value="1"/>
</dbReference>
<reference evidence="17 18" key="1">
    <citation type="submission" date="2024-04" db="EMBL/GenBank/DDBJ databases">
        <title>Novel species of the genus Ideonella isolated from streams.</title>
        <authorList>
            <person name="Lu H."/>
        </authorList>
    </citation>
    <scope>NUCLEOTIDE SEQUENCE [LARGE SCALE GENOMIC DNA]</scope>
    <source>
        <strain evidence="17 18">LYT19W</strain>
    </source>
</reference>
<keyword evidence="9 17" id="KW-0675">Receptor</keyword>
<evidence type="ECO:0000256" key="5">
    <source>
        <dbReference type="ARBA" id="ARBA00022692"/>
    </source>
</evidence>
<evidence type="ECO:0000259" key="16">
    <source>
        <dbReference type="Pfam" id="PF07715"/>
    </source>
</evidence>
<dbReference type="Proteomes" id="UP001379945">
    <property type="component" value="Unassembled WGS sequence"/>
</dbReference>
<proteinExistence type="inferred from homology"/>
<dbReference type="Pfam" id="PF07715">
    <property type="entry name" value="Plug"/>
    <property type="match status" value="1"/>
</dbReference>
<dbReference type="InterPro" id="IPR000531">
    <property type="entry name" value="Beta-barrel_TonB"/>
</dbReference>
<evidence type="ECO:0000256" key="14">
    <source>
        <dbReference type="SAM" id="SignalP"/>
    </source>
</evidence>
<dbReference type="InterPro" id="IPR012910">
    <property type="entry name" value="Plug_dom"/>
</dbReference>
<feature type="domain" description="TonB-dependent receptor plug" evidence="16">
    <location>
        <begin position="95"/>
        <end position="192"/>
    </location>
</feature>
<feature type="domain" description="TonB-dependent receptor-like beta-barrel" evidence="15">
    <location>
        <begin position="308"/>
        <end position="724"/>
    </location>
</feature>
<evidence type="ECO:0000256" key="10">
    <source>
        <dbReference type="ARBA" id="ARBA00023237"/>
    </source>
</evidence>
<feature type="compositionally biased region" description="Low complexity" evidence="13">
    <location>
        <begin position="27"/>
        <end position="51"/>
    </location>
</feature>
<comment type="subcellular location">
    <subcellularLocation>
        <location evidence="1 11">Cell outer membrane</location>
        <topology evidence="1 11">Multi-pass membrane protein</topology>
    </subcellularLocation>
</comment>
<feature type="chain" id="PRO_5047378063" evidence="14">
    <location>
        <begin position="28"/>
        <end position="758"/>
    </location>
</feature>
<evidence type="ECO:0000256" key="11">
    <source>
        <dbReference type="PROSITE-ProRule" id="PRU01360"/>
    </source>
</evidence>
<evidence type="ECO:0000313" key="17">
    <source>
        <dbReference type="EMBL" id="MEK8048000.1"/>
    </source>
</evidence>
<feature type="region of interest" description="Disordered" evidence="13">
    <location>
        <begin position="524"/>
        <end position="547"/>
    </location>
</feature>
<evidence type="ECO:0000256" key="7">
    <source>
        <dbReference type="ARBA" id="ARBA00023077"/>
    </source>
</evidence>
<accession>A0ABU9CCJ1</accession>
<dbReference type="PROSITE" id="PS52016">
    <property type="entry name" value="TONB_DEPENDENT_REC_3"/>
    <property type="match status" value="1"/>
</dbReference>
<evidence type="ECO:0000313" key="18">
    <source>
        <dbReference type="Proteomes" id="UP001379945"/>
    </source>
</evidence>
<keyword evidence="10 11" id="KW-0998">Cell outer membrane</keyword>
<protein>
    <submittedName>
        <fullName evidence="17">TonB-dependent receptor</fullName>
    </submittedName>
</protein>
<evidence type="ECO:0000256" key="4">
    <source>
        <dbReference type="ARBA" id="ARBA00022452"/>
    </source>
</evidence>
<dbReference type="PANTHER" id="PTHR30069:SF29">
    <property type="entry name" value="HEMOGLOBIN AND HEMOGLOBIN-HAPTOGLOBIN-BINDING PROTEIN 1-RELATED"/>
    <property type="match status" value="1"/>
</dbReference>
<keyword evidence="3 11" id="KW-0813">Transport</keyword>
<dbReference type="RefSeq" id="WP_341400313.1">
    <property type="nucleotide sequence ID" value="NZ_JBBUTI010000012.1"/>
</dbReference>
<dbReference type="SUPFAM" id="SSF56935">
    <property type="entry name" value="Porins"/>
    <property type="match status" value="1"/>
</dbReference>
<keyword evidence="7 12" id="KW-0798">TonB box</keyword>
<dbReference type="PANTHER" id="PTHR30069">
    <property type="entry name" value="TONB-DEPENDENT OUTER MEMBRANE RECEPTOR"/>
    <property type="match status" value="1"/>
</dbReference>
<dbReference type="InterPro" id="IPR037066">
    <property type="entry name" value="Plug_dom_sf"/>
</dbReference>
<organism evidence="17 18">
    <name type="scientific">Ideonella margarita</name>
    <dbReference type="NCBI Taxonomy" id="2984191"/>
    <lineage>
        <taxon>Bacteria</taxon>
        <taxon>Pseudomonadati</taxon>
        <taxon>Pseudomonadota</taxon>
        <taxon>Betaproteobacteria</taxon>
        <taxon>Burkholderiales</taxon>
        <taxon>Sphaerotilaceae</taxon>
        <taxon>Ideonella</taxon>
    </lineage>
</organism>
<keyword evidence="6 14" id="KW-0732">Signal</keyword>
<evidence type="ECO:0000256" key="3">
    <source>
        <dbReference type="ARBA" id="ARBA00022448"/>
    </source>
</evidence>
<sequence length="758" mass="81963">MPTLALTPLRTACLTLLTSLGAASSQAQTPAPATPAAPAAPVVQTADTPAAEPAVKPDAKPDAKGAPTTSTAAPAGTQRVEITGGREIDTELRRRSTAAKIVVGRDEISKYGDASVGELLKRLPGVTIQGQPGRGGAIRMRGLGSGYTQILLDGERVQGGLSLDTIDPDQVERIEIIRAPTAETGARAIGGTINIITREGFVKRLNDLRLSTGLEQGRAQPGFSWSRDDKLGELDYNVALSAFKDNRSNASTIQTESADTDRTERLSSVDHRQGLHLTGRLQLKPVEGQSLMLMPLVIYSEGDTRRQSTFDAPVLGTLPYESSMGSTDWRFSLVRLNGQWRLPVGDGRLEVRGGAGQAGNASHTLRTELLTSGSKINYDDAVDATERSLNLNAKYSSLLEGDHQLVMGAELDSARRTETREQLVDGVAVANEFGNDLRARSLRSALYAQDEWQVNPNWGAYAGLRWEGISTTGGSASDERSNRSSVWTPLLHAVWKPDPKGRDQVRISLTRSYRSPGLSSLVGATWRSKGDNSQTNPDRAGNPDLKPEMATGIDLALERYLVGSGMLSVNLFHRQITDLMRTVVSLTPQADGSQRWVSKMDNVGDAITQGVELEAKFKLSDVDADLPGVELRSNASIFRSRVKQVPGPDNRLDQQPGGTLNLGADYKLPGVPLTVGGNVNWTPGYTTRLSETQYLTQNTKRVFDAYAMWQLNTTTRVRLSASNLMPRGTESISEVDGETATTLASSHVNWRLQLEMKL</sequence>
<dbReference type="Gene3D" id="2.170.130.10">
    <property type="entry name" value="TonB-dependent receptor, plug domain"/>
    <property type="match status" value="1"/>
</dbReference>
<evidence type="ECO:0000256" key="13">
    <source>
        <dbReference type="SAM" id="MobiDB-lite"/>
    </source>
</evidence>
<feature type="region of interest" description="Disordered" evidence="13">
    <location>
        <begin position="27"/>
        <end position="91"/>
    </location>
</feature>
<evidence type="ECO:0000256" key="8">
    <source>
        <dbReference type="ARBA" id="ARBA00023136"/>
    </source>
</evidence>
<keyword evidence="4 11" id="KW-1134">Transmembrane beta strand</keyword>
<keyword evidence="5 11" id="KW-0812">Transmembrane</keyword>
<evidence type="ECO:0000256" key="9">
    <source>
        <dbReference type="ARBA" id="ARBA00023170"/>
    </source>
</evidence>
<dbReference type="InterPro" id="IPR036942">
    <property type="entry name" value="Beta-barrel_TonB_sf"/>
</dbReference>
<feature type="compositionally biased region" description="Low complexity" evidence="13">
    <location>
        <begin position="65"/>
        <end position="77"/>
    </location>
</feature>
<gene>
    <name evidence="17" type="ORF">AACH00_16695</name>
</gene>
<dbReference type="CDD" id="cd01347">
    <property type="entry name" value="ligand_gated_channel"/>
    <property type="match status" value="1"/>
</dbReference>
<evidence type="ECO:0000259" key="15">
    <source>
        <dbReference type="Pfam" id="PF00593"/>
    </source>
</evidence>
<evidence type="ECO:0000256" key="6">
    <source>
        <dbReference type="ARBA" id="ARBA00022729"/>
    </source>
</evidence>
<dbReference type="InterPro" id="IPR039426">
    <property type="entry name" value="TonB-dep_rcpt-like"/>
</dbReference>
<keyword evidence="18" id="KW-1185">Reference proteome</keyword>
<evidence type="ECO:0000256" key="2">
    <source>
        <dbReference type="ARBA" id="ARBA00009810"/>
    </source>
</evidence>
<comment type="similarity">
    <text evidence="2 11 12">Belongs to the TonB-dependent receptor family.</text>
</comment>
<name>A0ABU9CCJ1_9BURK</name>
<feature type="signal peptide" evidence="14">
    <location>
        <begin position="1"/>
        <end position="27"/>
    </location>
</feature>
<keyword evidence="8 11" id="KW-0472">Membrane</keyword>
<evidence type="ECO:0000256" key="12">
    <source>
        <dbReference type="RuleBase" id="RU003357"/>
    </source>
</evidence>
<evidence type="ECO:0000256" key="1">
    <source>
        <dbReference type="ARBA" id="ARBA00004571"/>
    </source>
</evidence>
<dbReference type="EMBL" id="JBBUTI010000012">
    <property type="protein sequence ID" value="MEK8048000.1"/>
    <property type="molecule type" value="Genomic_DNA"/>
</dbReference>
<dbReference type="Gene3D" id="2.40.170.20">
    <property type="entry name" value="TonB-dependent receptor, beta-barrel domain"/>
    <property type="match status" value="1"/>
</dbReference>